<feature type="region of interest" description="Disordered" evidence="1">
    <location>
        <begin position="1"/>
        <end position="48"/>
    </location>
</feature>
<keyword evidence="2" id="KW-1133">Transmembrane helix</keyword>
<keyword evidence="2" id="KW-0812">Transmembrane</keyword>
<evidence type="ECO:0000256" key="2">
    <source>
        <dbReference type="SAM" id="Phobius"/>
    </source>
</evidence>
<keyword evidence="4" id="KW-1185">Reference proteome</keyword>
<protein>
    <submittedName>
        <fullName evidence="3">Uncharacterized protein</fullName>
    </submittedName>
</protein>
<evidence type="ECO:0000313" key="3">
    <source>
        <dbReference type="EMBL" id="AON97348.1"/>
    </source>
</evidence>
<evidence type="ECO:0000256" key="1">
    <source>
        <dbReference type="SAM" id="MobiDB-lite"/>
    </source>
</evidence>
<dbReference type="GeneID" id="29056502"/>
<organism evidence="3 4">
    <name type="scientific">Gordonia phage Hedwig</name>
    <dbReference type="NCBI Taxonomy" id="1887648"/>
    <lineage>
        <taxon>Viruses</taxon>
        <taxon>Duplodnaviria</taxon>
        <taxon>Heunggongvirae</taxon>
        <taxon>Uroviricota</taxon>
        <taxon>Caudoviricetes</taxon>
        <taxon>Hedwigvirus</taxon>
        <taxon>Hedwigvirus hedwig</taxon>
    </lineage>
</organism>
<dbReference type="KEGG" id="vg:29056502"/>
<keyword evidence="2" id="KW-0472">Membrane</keyword>
<dbReference type="EMBL" id="KX557279">
    <property type="protein sequence ID" value="AON97348.1"/>
    <property type="molecule type" value="Genomic_DNA"/>
</dbReference>
<sequence length="95" mass="10037">MRSSSTWTRTSGGPRSPRSAVARSIGGSRNTPMGTQRPRASDPCSHNSGPTALTVRLLAMLFVLAVMVFAVILAAAPAERRTEPASPAGWTQVCR</sequence>
<feature type="compositionally biased region" description="Low complexity" evidence="1">
    <location>
        <begin position="1"/>
        <end position="16"/>
    </location>
</feature>
<reference evidence="4" key="1">
    <citation type="submission" date="2016-07" db="EMBL/GenBank/DDBJ databases">
        <authorList>
            <person name="Florea S."/>
            <person name="Webb J.S."/>
            <person name="Jaromczyk J."/>
            <person name="Schardl C.L."/>
        </authorList>
    </citation>
    <scope>NUCLEOTIDE SEQUENCE [LARGE SCALE GENOMIC DNA]</scope>
</reference>
<gene>
    <name evidence="3" type="primary">55</name>
    <name evidence="3" type="ORF">SEA_HEDWIG_55</name>
</gene>
<feature type="transmembrane region" description="Helical" evidence="2">
    <location>
        <begin position="57"/>
        <end position="76"/>
    </location>
</feature>
<proteinExistence type="predicted"/>
<dbReference type="RefSeq" id="YP_009289864.1">
    <property type="nucleotide sequence ID" value="NC_031099.1"/>
</dbReference>
<evidence type="ECO:0000313" key="4">
    <source>
        <dbReference type="Proteomes" id="UP000203073"/>
    </source>
</evidence>
<accession>A0A1C9EHU6</accession>
<dbReference type="Proteomes" id="UP000203073">
    <property type="component" value="Segment"/>
</dbReference>
<name>A0A1C9EHU6_9CAUD</name>